<evidence type="ECO:0000313" key="2">
    <source>
        <dbReference type="Proteomes" id="UP000037727"/>
    </source>
</evidence>
<dbReference type="EMBL" id="LJCS01000003">
    <property type="protein sequence ID" value="KOY63596.1"/>
    <property type="molecule type" value="Genomic_DNA"/>
</dbReference>
<protein>
    <submittedName>
        <fullName evidence="1">Uncharacterized protein</fullName>
    </submittedName>
</protein>
<name>A0ABR5KI04_9GAMM</name>
<gene>
    <name evidence="1" type="ORF">AM629_02000</name>
</gene>
<reference evidence="1 2" key="1">
    <citation type="submission" date="2015-09" db="EMBL/GenBank/DDBJ databases">
        <title>Draft genome sequence and assembly of Photorhabdus sp. VMG, a bacterial symbiont associated with Heterorhabditis zealandica.</title>
        <authorList>
            <person name="Naidoo S."/>
            <person name="Featherston J."/>
            <person name="Mothupi B."/>
            <person name="Gray V.M."/>
        </authorList>
    </citation>
    <scope>NUCLEOTIDE SEQUENCE [LARGE SCALE GENOMIC DNA]</scope>
    <source>
        <strain evidence="1 2">VMG</strain>
    </source>
</reference>
<proteinExistence type="predicted"/>
<comment type="caution">
    <text evidence="1">The sequence shown here is derived from an EMBL/GenBank/DDBJ whole genome shotgun (WGS) entry which is preliminary data.</text>
</comment>
<sequence length="91" mass="10697">MRPNLLINKTIWQIIRLLPFHKTGRHRQILFADLMAYKQKRDQESLKAMQALAYQAQELELTDETFTPLEMLLKQGLPMTAKALEGYTFVF</sequence>
<keyword evidence="2" id="KW-1185">Reference proteome</keyword>
<evidence type="ECO:0000313" key="1">
    <source>
        <dbReference type="EMBL" id="KOY63596.1"/>
    </source>
</evidence>
<accession>A0ABR5KI04</accession>
<dbReference type="Proteomes" id="UP000037727">
    <property type="component" value="Unassembled WGS sequence"/>
</dbReference>
<organism evidence="1 2">
    <name type="scientific">Photorhabdus heterorhabditis</name>
    <dbReference type="NCBI Taxonomy" id="880156"/>
    <lineage>
        <taxon>Bacteria</taxon>
        <taxon>Pseudomonadati</taxon>
        <taxon>Pseudomonadota</taxon>
        <taxon>Gammaproteobacteria</taxon>
        <taxon>Enterobacterales</taxon>
        <taxon>Morganellaceae</taxon>
        <taxon>Photorhabdus</taxon>
    </lineage>
</organism>